<dbReference type="EMBL" id="JAMZFT010000003">
    <property type="protein sequence ID" value="MCP1337292.1"/>
    <property type="molecule type" value="Genomic_DNA"/>
</dbReference>
<comment type="caution">
    <text evidence="1">The sequence shown here is derived from an EMBL/GenBank/DDBJ whole genome shotgun (WGS) entry which is preliminary data.</text>
</comment>
<proteinExistence type="predicted"/>
<keyword evidence="2" id="KW-1185">Reference proteome</keyword>
<dbReference type="Pfam" id="PF14076">
    <property type="entry name" value="DUF4258"/>
    <property type="match status" value="1"/>
</dbReference>
<organism evidence="1 2">
    <name type="scientific">Futiania mangrovi</name>
    <dbReference type="NCBI Taxonomy" id="2959716"/>
    <lineage>
        <taxon>Bacteria</taxon>
        <taxon>Pseudomonadati</taxon>
        <taxon>Pseudomonadota</taxon>
        <taxon>Alphaproteobacteria</taxon>
        <taxon>Futianiales</taxon>
        <taxon>Futianiaceae</taxon>
        <taxon>Futiania</taxon>
    </lineage>
</organism>
<dbReference type="Proteomes" id="UP001055804">
    <property type="component" value="Unassembled WGS sequence"/>
</dbReference>
<dbReference type="AlphaFoldDB" id="A0A9J6PB02"/>
<reference evidence="1" key="1">
    <citation type="submission" date="2022-06" db="EMBL/GenBank/DDBJ databases">
        <title>Isolation and Genomics of Futiania mangrovii gen. nov., sp. nov., a Rare and Metabolically-versatile member in the Class Alphaproteobacteria.</title>
        <authorList>
            <person name="Liu L."/>
            <person name="Huang W.-C."/>
            <person name="Pan J."/>
            <person name="Li J."/>
            <person name="Huang Y."/>
            <person name="Du H."/>
            <person name="Liu Y."/>
            <person name="Li M."/>
        </authorList>
    </citation>
    <scope>NUCLEOTIDE SEQUENCE</scope>
    <source>
        <strain evidence="1">FT118</strain>
    </source>
</reference>
<dbReference type="InterPro" id="IPR025354">
    <property type="entry name" value="DUF4258"/>
</dbReference>
<dbReference type="RefSeq" id="WP_269333261.1">
    <property type="nucleotide sequence ID" value="NZ_JAMZFT010000003.1"/>
</dbReference>
<gene>
    <name evidence="1" type="ORF">NJQ99_12795</name>
</gene>
<evidence type="ECO:0000313" key="2">
    <source>
        <dbReference type="Proteomes" id="UP001055804"/>
    </source>
</evidence>
<name>A0A9J6PB02_9PROT</name>
<protein>
    <submittedName>
        <fullName evidence="1">DUF4258 domain-containing protein</fullName>
    </submittedName>
</protein>
<sequence>MTLYWTGHARDRLLERNLIMSDVLHVLKRGFVYEEAEPSTRHGLFKYAMESPTPNSGARTVRVVVVPDVGTVGLKIVTVMWKDEPRN</sequence>
<accession>A0A9J6PB02</accession>
<evidence type="ECO:0000313" key="1">
    <source>
        <dbReference type="EMBL" id="MCP1337292.1"/>
    </source>
</evidence>